<keyword evidence="7" id="KW-1185">Reference proteome</keyword>
<reference evidence="6" key="1">
    <citation type="submission" date="2022-10" db="EMBL/GenBank/DDBJ databases">
        <title>Roseovarius pelagicus sp. nov., isolated from Arctic seawater.</title>
        <authorList>
            <person name="Hong Y.W."/>
            <person name="Hwang C.Y."/>
        </authorList>
    </citation>
    <scope>NUCLEOTIDE SEQUENCE</scope>
    <source>
        <strain evidence="6">HL-MP18</strain>
    </source>
</reference>
<dbReference type="Proteomes" id="UP001064087">
    <property type="component" value="Chromosome"/>
</dbReference>
<feature type="transmembrane region" description="Helical" evidence="5">
    <location>
        <begin position="63"/>
        <end position="82"/>
    </location>
</feature>
<dbReference type="Gene3D" id="1.20.120.550">
    <property type="entry name" value="Membrane associated eicosanoid/glutathione metabolism-like domain"/>
    <property type="match status" value="1"/>
</dbReference>
<evidence type="ECO:0000256" key="1">
    <source>
        <dbReference type="ARBA" id="ARBA00004370"/>
    </source>
</evidence>
<sequence length="136" mass="14846">MTPELTVLTLAALLQVIQFVLMSVPANLELGPGKTTSPRDPDRLGKPLAEQVSPRTGRLFRAFANHFEGLILFTIACTVITLSDQSTPFTAACAWTYLAARILYVPAYAFGLSPWRSYIWLIGFGATTLMLIAALL</sequence>
<protein>
    <submittedName>
        <fullName evidence="6">MAPEG family protein</fullName>
    </submittedName>
</protein>
<evidence type="ECO:0000256" key="4">
    <source>
        <dbReference type="ARBA" id="ARBA00023136"/>
    </source>
</evidence>
<name>A0ABY6DHD4_9RHOB</name>
<organism evidence="6 7">
    <name type="scientific">Roseovarius pelagicus</name>
    <dbReference type="NCBI Taxonomy" id="2980108"/>
    <lineage>
        <taxon>Bacteria</taxon>
        <taxon>Pseudomonadati</taxon>
        <taxon>Pseudomonadota</taxon>
        <taxon>Alphaproteobacteria</taxon>
        <taxon>Rhodobacterales</taxon>
        <taxon>Roseobacteraceae</taxon>
        <taxon>Roseovarius</taxon>
    </lineage>
</organism>
<evidence type="ECO:0000313" key="7">
    <source>
        <dbReference type="Proteomes" id="UP001064087"/>
    </source>
</evidence>
<keyword evidence="3 5" id="KW-1133">Transmembrane helix</keyword>
<accession>A0ABY6DHD4</accession>
<dbReference type="PANTHER" id="PTHR35371:SF1">
    <property type="entry name" value="BLR7753 PROTEIN"/>
    <property type="match status" value="1"/>
</dbReference>
<dbReference type="PANTHER" id="PTHR35371">
    <property type="entry name" value="INNER MEMBRANE PROTEIN"/>
    <property type="match status" value="1"/>
</dbReference>
<feature type="transmembrane region" description="Helical" evidence="5">
    <location>
        <begin position="89"/>
        <end position="111"/>
    </location>
</feature>
<feature type="transmembrane region" description="Helical" evidence="5">
    <location>
        <begin position="117"/>
        <end position="135"/>
    </location>
</feature>
<dbReference type="RefSeq" id="WP_263048833.1">
    <property type="nucleotide sequence ID" value="NZ_CP106738.1"/>
</dbReference>
<dbReference type="SUPFAM" id="SSF161084">
    <property type="entry name" value="MAPEG domain-like"/>
    <property type="match status" value="1"/>
</dbReference>
<dbReference type="EMBL" id="CP106738">
    <property type="protein sequence ID" value="UXX84663.1"/>
    <property type="molecule type" value="Genomic_DNA"/>
</dbReference>
<evidence type="ECO:0000256" key="5">
    <source>
        <dbReference type="SAM" id="Phobius"/>
    </source>
</evidence>
<dbReference type="InterPro" id="IPR001129">
    <property type="entry name" value="Membr-assoc_MAPEG"/>
</dbReference>
<evidence type="ECO:0000256" key="2">
    <source>
        <dbReference type="ARBA" id="ARBA00022692"/>
    </source>
</evidence>
<gene>
    <name evidence="6" type="ORF">N7U68_08520</name>
</gene>
<proteinExistence type="predicted"/>
<comment type="subcellular location">
    <subcellularLocation>
        <location evidence="1">Membrane</location>
    </subcellularLocation>
</comment>
<evidence type="ECO:0000256" key="3">
    <source>
        <dbReference type="ARBA" id="ARBA00022989"/>
    </source>
</evidence>
<evidence type="ECO:0000313" key="6">
    <source>
        <dbReference type="EMBL" id="UXX84663.1"/>
    </source>
</evidence>
<dbReference type="Pfam" id="PF01124">
    <property type="entry name" value="MAPEG"/>
    <property type="match status" value="1"/>
</dbReference>
<dbReference type="InterPro" id="IPR023352">
    <property type="entry name" value="MAPEG-like_dom_sf"/>
</dbReference>
<keyword evidence="2 5" id="KW-0812">Transmembrane</keyword>
<keyword evidence="4 5" id="KW-0472">Membrane</keyword>